<evidence type="ECO:0000313" key="12">
    <source>
        <dbReference type="EMBL" id="MFC3687455.1"/>
    </source>
</evidence>
<protein>
    <recommendedName>
        <fullName evidence="9">Protein-export membrane protein SecF</fullName>
    </recommendedName>
</protein>
<comment type="caution">
    <text evidence="12">The sequence shown here is derived from an EMBL/GenBank/DDBJ whole genome shotgun (WGS) entry which is preliminary data.</text>
</comment>
<feature type="transmembrane region" description="Helical" evidence="9">
    <location>
        <begin position="278"/>
        <end position="302"/>
    </location>
</feature>
<feature type="transmembrane region" description="Helical" evidence="9">
    <location>
        <begin position="142"/>
        <end position="161"/>
    </location>
</feature>
<proteinExistence type="inferred from homology"/>
<evidence type="ECO:0000259" key="11">
    <source>
        <dbReference type="Pfam" id="PF02355"/>
    </source>
</evidence>
<evidence type="ECO:0000313" key="13">
    <source>
        <dbReference type="Proteomes" id="UP001595685"/>
    </source>
</evidence>
<keyword evidence="2 9" id="KW-0813">Transport</keyword>
<comment type="function">
    <text evidence="9">Part of the Sec protein translocase complex. Interacts with the SecYEG preprotein conducting channel. SecDF uses the proton motive force (PMF) to complete protein translocation after the ATP-dependent function of SecA.</text>
</comment>
<evidence type="ECO:0000256" key="3">
    <source>
        <dbReference type="ARBA" id="ARBA00022475"/>
    </source>
</evidence>
<evidence type="ECO:0000256" key="1">
    <source>
        <dbReference type="ARBA" id="ARBA00004651"/>
    </source>
</evidence>
<keyword evidence="13" id="KW-1185">Reference proteome</keyword>
<dbReference type="NCBIfam" id="TIGR00916">
    <property type="entry name" value="2A0604s01"/>
    <property type="match status" value="1"/>
</dbReference>
<evidence type="ECO:0000256" key="5">
    <source>
        <dbReference type="ARBA" id="ARBA00022927"/>
    </source>
</evidence>
<evidence type="ECO:0000256" key="7">
    <source>
        <dbReference type="ARBA" id="ARBA00023010"/>
    </source>
</evidence>
<feature type="transmembrane region" description="Helical" evidence="9">
    <location>
        <begin position="253"/>
        <end position="272"/>
    </location>
</feature>
<accession>A0ABV7WCC3</accession>
<evidence type="ECO:0000256" key="8">
    <source>
        <dbReference type="ARBA" id="ARBA00023136"/>
    </source>
</evidence>
<dbReference type="HAMAP" id="MF_01464_B">
    <property type="entry name" value="SecF_B"/>
    <property type="match status" value="1"/>
</dbReference>
<dbReference type="Pfam" id="PF07549">
    <property type="entry name" value="Sec_GG"/>
    <property type="match status" value="1"/>
</dbReference>
<keyword evidence="4 9" id="KW-0812">Transmembrane</keyword>
<evidence type="ECO:0000256" key="4">
    <source>
        <dbReference type="ARBA" id="ARBA00022692"/>
    </source>
</evidence>
<keyword evidence="6 9" id="KW-1133">Transmembrane helix</keyword>
<dbReference type="InterPro" id="IPR022646">
    <property type="entry name" value="SecD/SecF_CS"/>
</dbReference>
<name>A0ABV7WCC3_9MICO</name>
<feature type="transmembrane region" description="Helical" evidence="9">
    <location>
        <begin position="194"/>
        <end position="215"/>
    </location>
</feature>
<dbReference type="PANTHER" id="PTHR30081:SF8">
    <property type="entry name" value="PROTEIN TRANSLOCASE SUBUNIT SECF"/>
    <property type="match status" value="1"/>
</dbReference>
<dbReference type="InterPro" id="IPR055344">
    <property type="entry name" value="SecD_SecF_C_bact"/>
</dbReference>
<evidence type="ECO:0000256" key="2">
    <source>
        <dbReference type="ARBA" id="ARBA00022448"/>
    </source>
</evidence>
<keyword evidence="5 9" id="KW-0653">Protein transport</keyword>
<keyword evidence="3 9" id="KW-1003">Cell membrane</keyword>
<dbReference type="SUPFAM" id="SSF82866">
    <property type="entry name" value="Multidrug efflux transporter AcrB transmembrane domain"/>
    <property type="match status" value="1"/>
</dbReference>
<gene>
    <name evidence="9 12" type="primary">secF</name>
    <name evidence="12" type="ORF">ACFOLH_03780</name>
</gene>
<dbReference type="NCBIfam" id="TIGR00966">
    <property type="entry name" value="transloc_SecF"/>
    <property type="match status" value="1"/>
</dbReference>
<keyword evidence="8 9" id="KW-0472">Membrane</keyword>
<feature type="region of interest" description="Disordered" evidence="10">
    <location>
        <begin position="325"/>
        <end position="399"/>
    </location>
</feature>
<feature type="transmembrane region" description="Helical" evidence="9">
    <location>
        <begin position="168"/>
        <end position="188"/>
    </location>
</feature>
<dbReference type="PANTHER" id="PTHR30081">
    <property type="entry name" value="PROTEIN-EXPORT MEMBRANE PROTEIN SEC"/>
    <property type="match status" value="1"/>
</dbReference>
<feature type="compositionally biased region" description="Basic residues" evidence="10">
    <location>
        <begin position="387"/>
        <end position="399"/>
    </location>
</feature>
<dbReference type="PRINTS" id="PR01755">
    <property type="entry name" value="SECFTRNLCASE"/>
</dbReference>
<comment type="similarity">
    <text evidence="9">Belongs to the SecD/SecF family. SecF subfamily.</text>
</comment>
<comment type="subunit">
    <text evidence="9">Forms a complex with SecD. Part of the essential Sec protein translocation apparatus which comprises SecA, SecYEG and auxiliary proteins SecDF. Other proteins may also be involved.</text>
</comment>
<reference evidence="13" key="1">
    <citation type="journal article" date="2019" name="Int. J. Syst. Evol. Microbiol.">
        <title>The Global Catalogue of Microorganisms (GCM) 10K type strain sequencing project: providing services to taxonomists for standard genome sequencing and annotation.</title>
        <authorList>
            <consortium name="The Broad Institute Genomics Platform"/>
            <consortium name="The Broad Institute Genome Sequencing Center for Infectious Disease"/>
            <person name="Wu L."/>
            <person name="Ma J."/>
        </authorList>
    </citation>
    <scope>NUCLEOTIDE SEQUENCE [LARGE SCALE GENOMIC DNA]</scope>
    <source>
        <strain evidence="13">NCAIM B.02333</strain>
    </source>
</reference>
<comment type="subcellular location">
    <subcellularLocation>
        <location evidence="1 9">Cell membrane</location>
        <topology evidence="1 9">Multi-pass membrane protein</topology>
    </subcellularLocation>
</comment>
<dbReference type="InterPro" id="IPR048634">
    <property type="entry name" value="SecD_SecF_C"/>
</dbReference>
<dbReference type="InterPro" id="IPR022645">
    <property type="entry name" value="SecD/SecF_bac"/>
</dbReference>
<feature type="domain" description="Protein export membrane protein SecD/SecF C-terminal" evidence="11">
    <location>
        <begin position="114"/>
        <end position="306"/>
    </location>
</feature>
<dbReference type="EMBL" id="JBHRWW010000002">
    <property type="protein sequence ID" value="MFC3687455.1"/>
    <property type="molecule type" value="Genomic_DNA"/>
</dbReference>
<sequence>MNIDQWGNRLYTGERSYDFVGRRRTWYAIAGAVILVSLLALLLRGFNLGIDFTGGAEFRVAGVQGEVSTIEGEEAVQEVLGESEVQAAVVGGDTLRIRTGEVSTEQSGEVAANLAEAYDVETSDVSASFIGPQWGQDVSQRSLQALVVFLVLVGVVISLYFRTWKMAVAALVALLHDVVITVGLYALIGLEVTPATVIGFLTILGYSLYDTVVVFDKVRENTEEALDTQASTYAEAANLAVNQTLVRSINTSIVALLPVGAILVVSALLLGVGTLVDLSLALFIGIAFGTYSSIFIATPLLVQLREREPGIKALEKKVLAARADRPVRSGGGSGRAGRTATAGGTGGSRSGSSVLVADAPGHDGDVPEGTDDDLLYDRSTLAERQVKRVQPKRPPRSRR</sequence>
<evidence type="ECO:0000256" key="9">
    <source>
        <dbReference type="HAMAP-Rule" id="MF_01464"/>
    </source>
</evidence>
<evidence type="ECO:0000256" key="6">
    <source>
        <dbReference type="ARBA" id="ARBA00022989"/>
    </source>
</evidence>
<dbReference type="InterPro" id="IPR005665">
    <property type="entry name" value="SecF_bac"/>
</dbReference>
<dbReference type="Pfam" id="PF02355">
    <property type="entry name" value="SecD_SecF_C"/>
    <property type="match status" value="1"/>
</dbReference>
<keyword evidence="7 9" id="KW-0811">Translocation</keyword>
<dbReference type="Gene3D" id="1.20.1640.10">
    <property type="entry name" value="Multidrug efflux transporter AcrB transmembrane domain"/>
    <property type="match status" value="1"/>
</dbReference>
<dbReference type="RefSeq" id="WP_340293315.1">
    <property type="nucleotide sequence ID" value="NZ_JBBEOI010000104.1"/>
</dbReference>
<dbReference type="Proteomes" id="UP001595685">
    <property type="component" value="Unassembled WGS sequence"/>
</dbReference>
<evidence type="ECO:0000256" key="10">
    <source>
        <dbReference type="SAM" id="MobiDB-lite"/>
    </source>
</evidence>
<organism evidence="12 13">
    <name type="scientific">Aquipuribacter hungaricus</name>
    <dbReference type="NCBI Taxonomy" id="545624"/>
    <lineage>
        <taxon>Bacteria</taxon>
        <taxon>Bacillati</taxon>
        <taxon>Actinomycetota</taxon>
        <taxon>Actinomycetes</taxon>
        <taxon>Micrococcales</taxon>
        <taxon>Intrasporangiaceae</taxon>
        <taxon>Aquipuribacter</taxon>
    </lineage>
</organism>
<feature type="transmembrane region" description="Helical" evidence="9">
    <location>
        <begin position="25"/>
        <end position="43"/>
    </location>
</feature>
<dbReference type="InterPro" id="IPR022813">
    <property type="entry name" value="SecD/SecF_arch_bac"/>
</dbReference>